<feature type="region of interest" description="Disordered" evidence="1">
    <location>
        <begin position="199"/>
        <end position="256"/>
    </location>
</feature>
<dbReference type="Proteomes" id="UP000479190">
    <property type="component" value="Unassembled WGS sequence"/>
</dbReference>
<reference evidence="2 3" key="1">
    <citation type="submission" date="2020-02" db="EMBL/GenBank/DDBJ databases">
        <authorList>
            <person name="Ferguson B K."/>
        </authorList>
    </citation>
    <scope>NUCLEOTIDE SEQUENCE [LARGE SCALE GENOMIC DNA]</scope>
</reference>
<accession>A0A6H5I9B1</accession>
<gene>
    <name evidence="2" type="ORF">TBRA_LOCUS5140</name>
</gene>
<evidence type="ECO:0000313" key="2">
    <source>
        <dbReference type="EMBL" id="CAB0033223.1"/>
    </source>
</evidence>
<feature type="compositionally biased region" description="Acidic residues" evidence="1">
    <location>
        <begin position="231"/>
        <end position="242"/>
    </location>
</feature>
<keyword evidence="3" id="KW-1185">Reference proteome</keyword>
<protein>
    <submittedName>
        <fullName evidence="2">Uncharacterized protein</fullName>
    </submittedName>
</protein>
<name>A0A6H5I9B1_9HYME</name>
<feature type="compositionally biased region" description="Polar residues" evidence="1">
    <location>
        <begin position="245"/>
        <end position="255"/>
    </location>
</feature>
<dbReference type="AlphaFoldDB" id="A0A6H5I9B1"/>
<sequence length="299" mass="34161">MVHIVTTSRPENVNCQFRFCTVTMWCARAPERETMYTTMLIRHRVLFARVRDPSTSFTHTDTIQDTKYNFESKMIFLVFFFFTSSNITRLPMCALGSNIQCIIYKNEPRAASDNRSPGRAKKILSPSSMRDSFSCETTTTATRAAHLCKILTTKQKQQQQQRWRWQRVLLQSAHARIDTLASMHLSIDKKPRELERCSCMHGKQQQQQQQQKEKNDGCTRSSAGVYRKREEEEEEEEEEEYSILESVSQETQAPQKTRPGRARSIWLCCAMCCCYITVCAAVSSSSGGSATSAAAQRAG</sequence>
<proteinExistence type="predicted"/>
<evidence type="ECO:0000313" key="3">
    <source>
        <dbReference type="Proteomes" id="UP000479190"/>
    </source>
</evidence>
<evidence type="ECO:0000256" key="1">
    <source>
        <dbReference type="SAM" id="MobiDB-lite"/>
    </source>
</evidence>
<dbReference type="EMBL" id="CADCXV010000702">
    <property type="protein sequence ID" value="CAB0033223.1"/>
    <property type="molecule type" value="Genomic_DNA"/>
</dbReference>
<organism evidence="2 3">
    <name type="scientific">Trichogramma brassicae</name>
    <dbReference type="NCBI Taxonomy" id="86971"/>
    <lineage>
        <taxon>Eukaryota</taxon>
        <taxon>Metazoa</taxon>
        <taxon>Ecdysozoa</taxon>
        <taxon>Arthropoda</taxon>
        <taxon>Hexapoda</taxon>
        <taxon>Insecta</taxon>
        <taxon>Pterygota</taxon>
        <taxon>Neoptera</taxon>
        <taxon>Endopterygota</taxon>
        <taxon>Hymenoptera</taxon>
        <taxon>Apocrita</taxon>
        <taxon>Proctotrupomorpha</taxon>
        <taxon>Chalcidoidea</taxon>
        <taxon>Trichogrammatidae</taxon>
        <taxon>Trichogramma</taxon>
    </lineage>
</organism>